<feature type="region of interest" description="Disordered" evidence="1">
    <location>
        <begin position="1"/>
        <end position="34"/>
    </location>
</feature>
<reference evidence="2" key="2">
    <citation type="submission" date="2025-09" db="UniProtKB">
        <authorList>
            <consortium name="Ensembl"/>
        </authorList>
    </citation>
    <scope>IDENTIFICATION</scope>
</reference>
<feature type="compositionally biased region" description="Basic and acidic residues" evidence="1">
    <location>
        <begin position="22"/>
        <end position="33"/>
    </location>
</feature>
<accession>A0A8C0EUS5</accession>
<reference evidence="2" key="1">
    <citation type="submission" date="2025-08" db="UniProtKB">
        <authorList>
            <consortium name="Ensembl"/>
        </authorList>
    </citation>
    <scope>IDENTIFICATION</scope>
</reference>
<organism evidence="2 3">
    <name type="scientific">Bubo bubo</name>
    <name type="common">Eurasian eagle-owl</name>
    <name type="synonym">Strix bubo</name>
    <dbReference type="NCBI Taxonomy" id="30461"/>
    <lineage>
        <taxon>Eukaryota</taxon>
        <taxon>Metazoa</taxon>
        <taxon>Chordata</taxon>
        <taxon>Craniata</taxon>
        <taxon>Vertebrata</taxon>
        <taxon>Euteleostomi</taxon>
        <taxon>Archelosauria</taxon>
        <taxon>Archosauria</taxon>
        <taxon>Dinosauria</taxon>
        <taxon>Saurischia</taxon>
        <taxon>Theropoda</taxon>
        <taxon>Coelurosauria</taxon>
        <taxon>Aves</taxon>
        <taxon>Neognathae</taxon>
        <taxon>Neoaves</taxon>
        <taxon>Telluraves</taxon>
        <taxon>Strigiformes</taxon>
        <taxon>Strigidae</taxon>
        <taxon>Bubo</taxon>
    </lineage>
</organism>
<keyword evidence="3" id="KW-1185">Reference proteome</keyword>
<evidence type="ECO:0000313" key="3">
    <source>
        <dbReference type="Proteomes" id="UP000694567"/>
    </source>
</evidence>
<name>A0A8C0EUS5_BUBBB</name>
<protein>
    <submittedName>
        <fullName evidence="2">Uncharacterized protein</fullName>
    </submittedName>
</protein>
<proteinExistence type="predicted"/>
<sequence>KCSHGNPDPTLPLTKGHPIYGRKQETSQRKPEKQNVFTVTFSMNKMPTLQKNVSSLK</sequence>
<dbReference type="Ensembl" id="ENSBOBT00000008689.1">
    <property type="protein sequence ID" value="ENSBOBP00000008470.1"/>
    <property type="gene ID" value="ENSBOBG00000005505.1"/>
</dbReference>
<dbReference type="Proteomes" id="UP000694567">
    <property type="component" value="Unplaced"/>
</dbReference>
<dbReference type="AlphaFoldDB" id="A0A8C0EUS5"/>
<evidence type="ECO:0000313" key="2">
    <source>
        <dbReference type="Ensembl" id="ENSBOBP00000008470.1"/>
    </source>
</evidence>
<evidence type="ECO:0000256" key="1">
    <source>
        <dbReference type="SAM" id="MobiDB-lite"/>
    </source>
</evidence>